<feature type="transmembrane region" description="Helical" evidence="1">
    <location>
        <begin position="12"/>
        <end position="30"/>
    </location>
</feature>
<keyword evidence="1" id="KW-0472">Membrane</keyword>
<accession>A0A5N7CFE5</accession>
<dbReference type="EMBL" id="ML735233">
    <property type="protein sequence ID" value="KAE8392891.1"/>
    <property type="molecule type" value="Genomic_DNA"/>
</dbReference>
<dbReference type="Proteomes" id="UP000326877">
    <property type="component" value="Unassembled WGS sequence"/>
</dbReference>
<proteinExistence type="predicted"/>
<keyword evidence="1" id="KW-0812">Transmembrane</keyword>
<name>A0A5N7CFE5_PETAA</name>
<evidence type="ECO:0000256" key="1">
    <source>
        <dbReference type="SAM" id="Phobius"/>
    </source>
</evidence>
<protein>
    <submittedName>
        <fullName evidence="2">Uncharacterized protein</fullName>
    </submittedName>
</protein>
<dbReference type="AlphaFoldDB" id="A0A5N7CFE5"/>
<reference evidence="2" key="1">
    <citation type="submission" date="2019-04" db="EMBL/GenBank/DDBJ databases">
        <title>Friends and foes A comparative genomics studyof 23 Aspergillus species from section Flavi.</title>
        <authorList>
            <consortium name="DOE Joint Genome Institute"/>
            <person name="Kjaerbolling I."/>
            <person name="Vesth T."/>
            <person name="Frisvad J.C."/>
            <person name="Nybo J.L."/>
            <person name="Theobald S."/>
            <person name="Kildgaard S."/>
            <person name="Isbrandt T."/>
            <person name="Kuo A."/>
            <person name="Sato A."/>
            <person name="Lyhne E.K."/>
            <person name="Kogle M.E."/>
            <person name="Wiebenga A."/>
            <person name="Kun R.S."/>
            <person name="Lubbers R.J."/>
            <person name="Makela M.R."/>
            <person name="Barry K."/>
            <person name="Chovatia M."/>
            <person name="Clum A."/>
            <person name="Daum C."/>
            <person name="Haridas S."/>
            <person name="He G."/>
            <person name="LaButti K."/>
            <person name="Lipzen A."/>
            <person name="Mondo S."/>
            <person name="Riley R."/>
            <person name="Salamov A."/>
            <person name="Simmons B.A."/>
            <person name="Magnuson J.K."/>
            <person name="Henrissat B."/>
            <person name="Mortensen U.H."/>
            <person name="Larsen T.O."/>
            <person name="Devries R.P."/>
            <person name="Grigoriev I.V."/>
            <person name="Machida M."/>
            <person name="Baker S.E."/>
            <person name="Andersen M.R."/>
        </authorList>
    </citation>
    <scope>NUCLEOTIDE SEQUENCE [LARGE SCALE GENOMIC DNA]</scope>
    <source>
        <strain evidence="2">IBT 14317</strain>
    </source>
</reference>
<keyword evidence="1" id="KW-1133">Transmembrane helix</keyword>
<dbReference type="OrthoDB" id="541052at2759"/>
<gene>
    <name evidence="2" type="ORF">BDV23DRAFT_181044</name>
</gene>
<evidence type="ECO:0000313" key="2">
    <source>
        <dbReference type="EMBL" id="KAE8392891.1"/>
    </source>
</evidence>
<organism evidence="2">
    <name type="scientific">Petromyces alliaceus</name>
    <name type="common">Aspergillus alliaceus</name>
    <dbReference type="NCBI Taxonomy" id="209559"/>
    <lineage>
        <taxon>Eukaryota</taxon>
        <taxon>Fungi</taxon>
        <taxon>Dikarya</taxon>
        <taxon>Ascomycota</taxon>
        <taxon>Pezizomycotina</taxon>
        <taxon>Eurotiomycetes</taxon>
        <taxon>Eurotiomycetidae</taxon>
        <taxon>Eurotiales</taxon>
        <taxon>Aspergillaceae</taxon>
        <taxon>Aspergillus</taxon>
        <taxon>Aspergillus subgen. Circumdati</taxon>
    </lineage>
</organism>
<sequence>MTLRIWLRKQKVFYLIVGVICVAVLLFSAGSRRVIGSIFLGDLTPTPTCDGETKPTLSSGAAFPLAASPQQITGKRLHRQRLVLLTNATLNYEKTSILSKNAQDTYKPTIHFNASSFAHHHFNFGFTEFWPCEPSHCPFYNGVLGVKPPISLTEQLKSKYLVDVDGHSFSGRHVVPLDNRVPLDNWYDDLYSLMAYFIGTGKLSEKNEQEGYMPSHDFEARMIASQSRDRAKKVLRDEDIEVYMLLLLLEYGWVLDDNRDTIEYMGDGGELDRFVLHY</sequence>